<keyword evidence="4" id="KW-0418">Kinase</keyword>
<evidence type="ECO:0000256" key="4">
    <source>
        <dbReference type="ARBA" id="ARBA00022777"/>
    </source>
</evidence>
<dbReference type="AlphaFoldDB" id="A0AAD4MPH0"/>
<dbReference type="GO" id="GO:0005524">
    <property type="term" value="F:ATP binding"/>
    <property type="evidence" value="ECO:0007669"/>
    <property type="project" value="UniProtKB-KW"/>
</dbReference>
<accession>A0AAD4MPH0</accession>
<evidence type="ECO:0000256" key="2">
    <source>
        <dbReference type="ARBA" id="ARBA00022679"/>
    </source>
</evidence>
<dbReference type="EMBL" id="JAKKPZ010000121">
    <property type="protein sequence ID" value="KAI1701322.1"/>
    <property type="molecule type" value="Genomic_DNA"/>
</dbReference>
<keyword evidence="3" id="KW-0547">Nucleotide-binding</keyword>
<dbReference type="InterPro" id="IPR000961">
    <property type="entry name" value="AGC-kinase_C"/>
</dbReference>
<gene>
    <name evidence="7" type="ORF">DdX_16152</name>
</gene>
<evidence type="ECO:0000259" key="6">
    <source>
        <dbReference type="PROSITE" id="PS51285"/>
    </source>
</evidence>
<organism evidence="7 8">
    <name type="scientific">Ditylenchus destructor</name>
    <dbReference type="NCBI Taxonomy" id="166010"/>
    <lineage>
        <taxon>Eukaryota</taxon>
        <taxon>Metazoa</taxon>
        <taxon>Ecdysozoa</taxon>
        <taxon>Nematoda</taxon>
        <taxon>Chromadorea</taxon>
        <taxon>Rhabditida</taxon>
        <taxon>Tylenchina</taxon>
        <taxon>Tylenchomorpha</taxon>
        <taxon>Sphaerularioidea</taxon>
        <taxon>Anguinidae</taxon>
        <taxon>Anguininae</taxon>
        <taxon>Ditylenchus</taxon>
    </lineage>
</organism>
<reference evidence="7" key="1">
    <citation type="submission" date="2022-01" db="EMBL/GenBank/DDBJ databases">
        <title>Genome Sequence Resource for Two Populations of Ditylenchus destructor, the Migratory Endoparasitic Phytonematode.</title>
        <authorList>
            <person name="Zhang H."/>
            <person name="Lin R."/>
            <person name="Xie B."/>
        </authorList>
    </citation>
    <scope>NUCLEOTIDE SEQUENCE</scope>
    <source>
        <strain evidence="7">BazhouSP</strain>
    </source>
</reference>
<evidence type="ECO:0000256" key="3">
    <source>
        <dbReference type="ARBA" id="ARBA00022741"/>
    </source>
</evidence>
<proteinExistence type="predicted"/>
<keyword evidence="2" id="KW-0808">Transferase</keyword>
<evidence type="ECO:0000256" key="1">
    <source>
        <dbReference type="ARBA" id="ARBA00022527"/>
    </source>
</evidence>
<sequence length="72" mass="8045">MPHISVPDSIKTKPKITNGYEFKSGKWVSKKIDWNKISEKKVAPPFSVCRKPPVNGPLTYCHLGGDDYDVGN</sequence>
<comment type="caution">
    <text evidence="7">The sequence shown here is derived from an EMBL/GenBank/DDBJ whole genome shotgun (WGS) entry which is preliminary data.</text>
</comment>
<protein>
    <recommendedName>
        <fullName evidence="6">AGC-kinase C-terminal domain-containing protein</fullName>
    </recommendedName>
</protein>
<evidence type="ECO:0000313" key="7">
    <source>
        <dbReference type="EMBL" id="KAI1701322.1"/>
    </source>
</evidence>
<evidence type="ECO:0000313" key="8">
    <source>
        <dbReference type="Proteomes" id="UP001201812"/>
    </source>
</evidence>
<name>A0AAD4MPH0_9BILA</name>
<dbReference type="Proteomes" id="UP001201812">
    <property type="component" value="Unassembled WGS sequence"/>
</dbReference>
<dbReference type="GO" id="GO:0004674">
    <property type="term" value="F:protein serine/threonine kinase activity"/>
    <property type="evidence" value="ECO:0007669"/>
    <property type="project" value="UniProtKB-KW"/>
</dbReference>
<keyword evidence="8" id="KW-1185">Reference proteome</keyword>
<keyword evidence="1" id="KW-0723">Serine/threonine-protein kinase</keyword>
<feature type="domain" description="AGC-kinase C-terminal" evidence="6">
    <location>
        <begin position="30"/>
        <end position="72"/>
    </location>
</feature>
<keyword evidence="5" id="KW-0067">ATP-binding</keyword>
<dbReference type="PROSITE" id="PS51285">
    <property type="entry name" value="AGC_KINASE_CTER"/>
    <property type="match status" value="1"/>
</dbReference>
<evidence type="ECO:0000256" key="5">
    <source>
        <dbReference type="ARBA" id="ARBA00022840"/>
    </source>
</evidence>